<proteinExistence type="predicted"/>
<dbReference type="GeneID" id="24795085"/>
<dbReference type="AlphaFoldDB" id="A0A075WGW9"/>
<dbReference type="HOGENOM" id="CLU_631068_0_0_2"/>
<evidence type="ECO:0000313" key="1">
    <source>
        <dbReference type="EMBL" id="AIG98349.1"/>
    </source>
</evidence>
<dbReference type="Proteomes" id="UP000028501">
    <property type="component" value="Chromosome"/>
</dbReference>
<protein>
    <submittedName>
        <fullName evidence="1">Uncharacterized protein</fullName>
    </submittedName>
</protein>
<dbReference type="KEGG" id="afg:AFULGI_00015870"/>
<name>A0A075WGW9_ARCFL</name>
<organism evidence="1 2">
    <name type="scientific">Archaeoglobus fulgidus DSM 8774</name>
    <dbReference type="NCBI Taxonomy" id="1344584"/>
    <lineage>
        <taxon>Archaea</taxon>
        <taxon>Methanobacteriati</taxon>
        <taxon>Methanobacteriota</taxon>
        <taxon>Archaeoglobi</taxon>
        <taxon>Archaeoglobales</taxon>
        <taxon>Archaeoglobaceae</taxon>
        <taxon>Archaeoglobus</taxon>
    </lineage>
</organism>
<sequence>MKELDDAIDEYTDEEIEEIVNEDIKGAIREEMRRNLVRIPLLIIRQYLLNLPDVEKIRVRRTGEPSEAMITFLKKLKLGVNDVRAIMSGEVAENLRNLKSSVDDSAKLLGAIGADGEEFRLLAKAKAMLDNEGAAELRTICRRFLREIGYSVVFDVYYSALHNPKGFEDTYSTIAVDFILDRIERLLKALDRPIPVRSSTDPETERLYEELVKIALGEKERILPPPDIHYSTTNRMYDRLVGIVRRLLLDAGISKYELPKYMQTDDTFKTITIGIPVKDGDGKYVVTIKFTERRWYVPPSKAEQHVRSALKAQREALNSRGFAVWEKDVKETCIVLVGSRYTRSVVREMKKKFDNPRRRVYVFTDYKWLYRLVKILHKFFSSRLEGLNRRLEEVKVKAYGVVKEMYELFSAYVDTLNRWLSRVRFVRGVLVYPD</sequence>
<dbReference type="RefSeq" id="WP_048095699.1">
    <property type="nucleotide sequence ID" value="NZ_CP006577.1"/>
</dbReference>
<reference evidence="1 2" key="1">
    <citation type="submission" date="2013-07" db="EMBL/GenBank/DDBJ databases">
        <title>Genome of Archaeoglobus fulgidus.</title>
        <authorList>
            <person name="Fiebig A."/>
            <person name="Birkeland N.-K."/>
        </authorList>
    </citation>
    <scope>NUCLEOTIDE SEQUENCE [LARGE SCALE GENOMIC DNA]</scope>
    <source>
        <strain evidence="1 2">DSM 8774</strain>
    </source>
</reference>
<accession>A0A075WGW9</accession>
<evidence type="ECO:0000313" key="2">
    <source>
        <dbReference type="Proteomes" id="UP000028501"/>
    </source>
</evidence>
<dbReference type="EMBL" id="CP006577">
    <property type="protein sequence ID" value="AIG98349.1"/>
    <property type="molecule type" value="Genomic_DNA"/>
</dbReference>
<gene>
    <name evidence="1" type="ORF">AFULGI_00015870</name>
</gene>